<evidence type="ECO:0000256" key="3">
    <source>
        <dbReference type="ARBA" id="ARBA00022723"/>
    </source>
</evidence>
<dbReference type="HAMAP" id="MF_00952">
    <property type="entry name" value="Topoisom_1_prok"/>
    <property type="match status" value="1"/>
</dbReference>
<comment type="similarity">
    <text evidence="2 10">Belongs to the type IA topoisomerase family.</text>
</comment>
<feature type="site" description="Interaction with DNA" evidence="10">
    <location>
        <position position="144"/>
    </location>
</feature>
<protein>
    <recommendedName>
        <fullName evidence="10">DNA topoisomerase 1</fullName>
        <ecNumber evidence="10">5.6.2.1</ecNumber>
    </recommendedName>
    <alternativeName>
        <fullName evidence="10">DNA topoisomerase I</fullName>
    </alternativeName>
</protein>
<dbReference type="Gene3D" id="1.10.290.10">
    <property type="entry name" value="Topoisomerase I, domain 4"/>
    <property type="match status" value="1"/>
</dbReference>
<dbReference type="NCBIfam" id="TIGR01051">
    <property type="entry name" value="topA_bact"/>
    <property type="match status" value="1"/>
</dbReference>
<dbReference type="SMART" id="SM00436">
    <property type="entry name" value="TOP1Bc"/>
    <property type="match status" value="1"/>
</dbReference>
<feature type="domain" description="Topo IA-type catalytic" evidence="12">
    <location>
        <begin position="130"/>
        <end position="550"/>
    </location>
</feature>
<dbReference type="InterPro" id="IPR034149">
    <property type="entry name" value="TOPRIM_TopoI"/>
</dbReference>
<dbReference type="SMART" id="SM00493">
    <property type="entry name" value="TOPRIM"/>
    <property type="match status" value="1"/>
</dbReference>
<dbReference type="Pfam" id="PF01751">
    <property type="entry name" value="Toprim"/>
    <property type="match status" value="1"/>
</dbReference>
<evidence type="ECO:0000256" key="10">
    <source>
        <dbReference type="HAMAP-Rule" id="MF_00952"/>
    </source>
</evidence>
<dbReference type="PANTHER" id="PTHR42785:SF1">
    <property type="entry name" value="DNA TOPOISOMERASE"/>
    <property type="match status" value="1"/>
</dbReference>
<accession>A0ABZ2TKQ7</accession>
<evidence type="ECO:0000313" key="13">
    <source>
        <dbReference type="EMBL" id="WYM97043.1"/>
    </source>
</evidence>
<sequence>MPNKLLIVESPNKVKTIQKYLGDEYEVKSSVGHILKLSTKGEYHLGIDFDNWEPIMIVDSTKTKIIKELKDAAKNADEILVATDPDREGEAIAKNLVDTLKVQDKYKRIKYNEITKEAIEYAINNPLEIDENLVKAQKTRRLLDRIIGFKLSELMQKKIKNAPTMPSAGRVQSIALKLVCDREKEIESFIPIKYSKIEANIDNFNNPTFYYKLADKDFDNDNTWISPTKIEKIYDDVKTNNKLKIIDIKITKSKEKQIIPFKQSILYKDAKYSSQVVQSSAQSLFEHGLISYPRTDSTRISESFIQKAKKYIAEKFGNEYVANDVKGFSGEQDAHEAIRPTNIELTPDFAKINYSLNEIDTYIYTLIYNRTISAIMATPIRETHHYDLLNKTASNEYYFKTSYSKLLFDGYYKVLGYPEMPSSIPNYQIGDYLDVNEYIRLDKQTQPPARYNDGSLIKKLDDIKVGRPSTFASTVSVIKKRLFVETHEDKTLHPTEFGKTVLEKLINGFPKTINEEYTAQVEEVLDEISDGKQDYKKLLQDFWDKFNVNYEWATETIEISILPQELVNEKCPNCGSDLIYRYTKLKKQKFIGCSNFPACRYVKNIKDSKPNKWRFFRKKAK</sequence>
<dbReference type="EC" id="5.6.2.1" evidence="10"/>
<keyword evidence="3" id="KW-0479">Metal-binding</keyword>
<feature type="region of interest" description="Interaction with DNA" evidence="10">
    <location>
        <begin position="167"/>
        <end position="172"/>
    </location>
</feature>
<name>A0ABZ2TKQ7_9BACT</name>
<comment type="subunit">
    <text evidence="10">Monomer.</text>
</comment>
<dbReference type="Gene3D" id="3.30.65.10">
    <property type="entry name" value="Bacterial Topoisomerase I, domain 1"/>
    <property type="match status" value="1"/>
</dbReference>
<feature type="site" description="Interaction with DNA" evidence="10">
    <location>
        <position position="294"/>
    </location>
</feature>
<dbReference type="Proteomes" id="UP001622612">
    <property type="component" value="Chromosome"/>
</dbReference>
<evidence type="ECO:0000256" key="8">
    <source>
        <dbReference type="ARBA" id="ARBA00023125"/>
    </source>
</evidence>
<dbReference type="Gene3D" id="2.70.20.10">
    <property type="entry name" value="Topoisomerase I, domain 3"/>
    <property type="match status" value="1"/>
</dbReference>
<comment type="catalytic activity">
    <reaction evidence="1 10">
        <text>ATP-independent breakage of single-stranded DNA, followed by passage and rejoining.</text>
        <dbReference type="EC" id="5.6.2.1"/>
    </reaction>
</comment>
<dbReference type="Pfam" id="PF01396">
    <property type="entry name" value="Zn_ribbon_Top1"/>
    <property type="match status" value="1"/>
</dbReference>
<evidence type="ECO:0000313" key="14">
    <source>
        <dbReference type="Proteomes" id="UP001622612"/>
    </source>
</evidence>
<feature type="site" description="Interaction with DNA" evidence="10">
    <location>
        <position position="141"/>
    </location>
</feature>
<dbReference type="InterPro" id="IPR006171">
    <property type="entry name" value="TOPRIM_dom"/>
</dbReference>
<dbReference type="InterPro" id="IPR013498">
    <property type="entry name" value="Topo_IA_Znf"/>
</dbReference>
<dbReference type="PANTHER" id="PTHR42785">
    <property type="entry name" value="DNA TOPOISOMERASE, TYPE IA, CORE"/>
    <property type="match status" value="1"/>
</dbReference>
<evidence type="ECO:0000256" key="1">
    <source>
        <dbReference type="ARBA" id="ARBA00000213"/>
    </source>
</evidence>
<dbReference type="InterPro" id="IPR023405">
    <property type="entry name" value="Topo_IA_core_domain"/>
</dbReference>
<dbReference type="InterPro" id="IPR013826">
    <property type="entry name" value="Topo_IA_cen_sub3"/>
</dbReference>
<feature type="domain" description="Toprim" evidence="11">
    <location>
        <begin position="3"/>
        <end position="114"/>
    </location>
</feature>
<keyword evidence="9 10" id="KW-0413">Isomerase</keyword>
<dbReference type="PROSITE" id="PS50880">
    <property type="entry name" value="TOPRIM"/>
    <property type="match status" value="1"/>
</dbReference>
<comment type="function">
    <text evidence="10">Releases the supercoiling and torsional tension of DNA, which is introduced during the DNA replication and transcription, by transiently cleaving and rejoining one strand of the DNA duplex. Introduces a single-strand break via transesterification at a target site in duplex DNA. The scissile phosphodiester is attacked by the catalytic tyrosine of the enzyme, resulting in the formation of a DNA-(5'-phosphotyrosyl)-enzyme intermediate and the expulsion of a 3'-OH DNA strand. The free DNA strand then undergoes passage around the unbroken strand, thus removing DNA supercoils. Finally, in the religation step, the DNA 3'-OH attacks the covalent intermediate to expel the active-site tyrosine and restore the DNA phosphodiester backbone.</text>
</comment>
<keyword evidence="14" id="KW-1185">Reference proteome</keyword>
<dbReference type="Gene3D" id="3.40.50.140">
    <property type="match status" value="1"/>
</dbReference>
<evidence type="ECO:0000256" key="5">
    <source>
        <dbReference type="ARBA" id="ARBA00022833"/>
    </source>
</evidence>
<feature type="site" description="Interaction with DNA" evidence="10">
    <location>
        <position position="33"/>
    </location>
</feature>
<evidence type="ECO:0000256" key="2">
    <source>
        <dbReference type="ARBA" id="ARBA00009446"/>
    </source>
</evidence>
<dbReference type="InterPro" id="IPR000380">
    <property type="entry name" value="Topo_IA"/>
</dbReference>
<dbReference type="InterPro" id="IPR028612">
    <property type="entry name" value="Topoisom_1_IA"/>
</dbReference>
<dbReference type="SUPFAM" id="SSF56712">
    <property type="entry name" value="Prokaryotic type I DNA topoisomerase"/>
    <property type="match status" value="1"/>
</dbReference>
<dbReference type="CDD" id="cd03363">
    <property type="entry name" value="TOPRIM_TopoIA_TopoI"/>
    <property type="match status" value="1"/>
</dbReference>
<organism evidence="13 14">
    <name type="scientific">Metamycoplasma faucium</name>
    <dbReference type="NCBI Taxonomy" id="56142"/>
    <lineage>
        <taxon>Bacteria</taxon>
        <taxon>Bacillati</taxon>
        <taxon>Mycoplasmatota</taxon>
        <taxon>Mycoplasmoidales</taxon>
        <taxon>Metamycoplasmataceae</taxon>
        <taxon>Metamycoplasma</taxon>
    </lineage>
</organism>
<dbReference type="GO" id="GO:0003917">
    <property type="term" value="F:DNA topoisomerase type I (single strand cut, ATP-independent) activity"/>
    <property type="evidence" value="ECO:0007669"/>
    <property type="project" value="UniProtKB-EC"/>
</dbReference>
<evidence type="ECO:0000256" key="6">
    <source>
        <dbReference type="ARBA" id="ARBA00022842"/>
    </source>
</evidence>
<dbReference type="Gene3D" id="1.10.460.10">
    <property type="entry name" value="Topoisomerase I, domain 2"/>
    <property type="match status" value="1"/>
</dbReference>
<evidence type="ECO:0000259" key="12">
    <source>
        <dbReference type="PROSITE" id="PS52039"/>
    </source>
</evidence>
<dbReference type="RefSeq" id="WP_405311254.1">
    <property type="nucleotide sequence ID" value="NZ_CP088155.1"/>
</dbReference>
<evidence type="ECO:0000256" key="4">
    <source>
        <dbReference type="ARBA" id="ARBA00022771"/>
    </source>
</evidence>
<keyword evidence="7 10" id="KW-0799">Topoisomerase</keyword>
<dbReference type="SMART" id="SM00437">
    <property type="entry name" value="TOP1Ac"/>
    <property type="match status" value="1"/>
</dbReference>
<dbReference type="InterPro" id="IPR005733">
    <property type="entry name" value="TopoI_bac-type"/>
</dbReference>
<keyword evidence="6" id="KW-0460">Magnesium</keyword>
<comment type="caution">
    <text evidence="10">Lacks conserved residue(s) required for the propagation of feature annotation.</text>
</comment>
<dbReference type="SUPFAM" id="SSF57783">
    <property type="entry name" value="Zinc beta-ribbon"/>
    <property type="match status" value="1"/>
</dbReference>
<reference evidence="13" key="1">
    <citation type="submission" date="2021-11" db="EMBL/GenBank/DDBJ databases">
        <title>The first genome sequence of unculturable Mycoplasma faucium obtained by de novo assembly of metagenomic reads.</title>
        <authorList>
            <person name="Sabat A.J."/>
            <person name="Bathoorn E."/>
            <person name="Akkerboom V."/>
            <person name="Friedrich A.W."/>
        </authorList>
    </citation>
    <scope>NUCLEOTIDE SEQUENCE [LARGE SCALE GENOMIC DNA]</scope>
    <source>
        <strain evidence="13">UMCG-MFM1</strain>
    </source>
</reference>
<feature type="active site" description="O-(5'-phospho-DNA)-tyrosine intermediate" evidence="10">
    <location>
        <position position="292"/>
    </location>
</feature>
<dbReference type="CDD" id="cd00186">
    <property type="entry name" value="TOP1Ac"/>
    <property type="match status" value="1"/>
</dbReference>
<feature type="site" description="Interaction with DNA" evidence="10">
    <location>
        <position position="140"/>
    </location>
</feature>
<dbReference type="InterPro" id="IPR003601">
    <property type="entry name" value="Topo_IA_2"/>
</dbReference>
<dbReference type="InterPro" id="IPR013824">
    <property type="entry name" value="Topo_IA_cen_sub1"/>
</dbReference>
<proteinExistence type="inferred from homology"/>
<dbReference type="InterPro" id="IPR013825">
    <property type="entry name" value="Topo_IA_cen_sub2"/>
</dbReference>
<keyword evidence="5" id="KW-0862">Zinc</keyword>
<gene>
    <name evidence="10 13" type="primary">topA</name>
    <name evidence="13" type="ORF">LQ356_02365</name>
</gene>
<dbReference type="InterPro" id="IPR013497">
    <property type="entry name" value="Topo_IA_cen"/>
</dbReference>
<evidence type="ECO:0000259" key="11">
    <source>
        <dbReference type="PROSITE" id="PS50880"/>
    </source>
</evidence>
<feature type="site" description="Interaction with DNA" evidence="10">
    <location>
        <position position="481"/>
    </location>
</feature>
<dbReference type="PROSITE" id="PS52039">
    <property type="entry name" value="TOPO_IA_2"/>
    <property type="match status" value="1"/>
</dbReference>
<evidence type="ECO:0000256" key="7">
    <source>
        <dbReference type="ARBA" id="ARBA00023029"/>
    </source>
</evidence>
<dbReference type="InterPro" id="IPR003602">
    <property type="entry name" value="Topo_IA_DNA-bd_dom"/>
</dbReference>
<evidence type="ECO:0000256" key="9">
    <source>
        <dbReference type="ARBA" id="ARBA00023235"/>
    </source>
</evidence>
<keyword evidence="4" id="KW-0863">Zinc-finger</keyword>
<dbReference type="EMBL" id="CP088155">
    <property type="protein sequence ID" value="WYM97043.1"/>
    <property type="molecule type" value="Genomic_DNA"/>
</dbReference>
<keyword evidence="8 10" id="KW-0238">DNA-binding</keyword>
<dbReference type="Pfam" id="PF01131">
    <property type="entry name" value="Topoisom_bac"/>
    <property type="match status" value="1"/>
</dbReference>
<dbReference type="PRINTS" id="PR00417">
    <property type="entry name" value="PRTPISMRASEI"/>
</dbReference>